<dbReference type="Proteomes" id="UP001183604">
    <property type="component" value="Unassembled WGS sequence"/>
</dbReference>
<dbReference type="SUPFAM" id="SSF53822">
    <property type="entry name" value="Periplasmic binding protein-like I"/>
    <property type="match status" value="1"/>
</dbReference>
<keyword evidence="5" id="KW-0762">Sugar transport</keyword>
<dbReference type="PANTHER" id="PTHR30036:SF1">
    <property type="entry name" value="D-XYLOSE-BINDING PERIPLASMIC PROTEIN"/>
    <property type="match status" value="1"/>
</dbReference>
<dbReference type="EMBL" id="JAPZVQ010000011">
    <property type="protein sequence ID" value="MDA1386792.1"/>
    <property type="molecule type" value="Genomic_DNA"/>
</dbReference>
<dbReference type="InterPro" id="IPR050555">
    <property type="entry name" value="Bact_Solute-Bind_Prot2"/>
</dbReference>
<dbReference type="PANTHER" id="PTHR30036">
    <property type="entry name" value="D-XYLOSE-BINDING PERIPLASMIC PROTEIN"/>
    <property type="match status" value="1"/>
</dbReference>
<name>A0A9X3SXA7_9ACTN</name>
<gene>
    <name evidence="4" type="primary">chvE</name>
    <name evidence="5" type="ORF">J2S69_003936</name>
    <name evidence="4" type="ORF">O2L01_17465</name>
</gene>
<evidence type="ECO:0000259" key="3">
    <source>
        <dbReference type="Pfam" id="PF13407"/>
    </source>
</evidence>
<dbReference type="Pfam" id="PF13407">
    <property type="entry name" value="Peripla_BP_4"/>
    <property type="match status" value="1"/>
</dbReference>
<evidence type="ECO:0000256" key="2">
    <source>
        <dbReference type="ARBA" id="ARBA00022729"/>
    </source>
</evidence>
<proteinExistence type="predicted"/>
<keyword evidence="2" id="KW-0732">Signal</keyword>
<sequence length="369" mass="40108">MHLSRRGLLYGSAGVAAVSLAACGAGEESDKLTGYTGIAMPTTTSDRWVLEGADLEKRLQALGYKTILENGEDDIPTQVRQIQSMIDKGVEFLIVAAIGNTSLGEVLSHAKDKGVTIISYDRLILETPDVDYYASFDNNQVGVLQAKHIISKLGLDQNTGETFNIELFAGSLDDNNSQYFFQGGLDTLEPYIYSGAVVIPSNQTELEPTSTDKWSREVARDRMTGLLEEFYQDRPLHAVLSPYDGISRGIVEALVAADYEPGSDDFPVITGQDAELRSLKAIKEGTGQSETVFKDTRLLAEVAVKMVQSIVEGSTPDVNDLGTYDNGFKFVPSYLLDPVDVTAENYQEIVVDSGYATEEGIDDAPDDEG</sequence>
<dbReference type="PROSITE" id="PS51257">
    <property type="entry name" value="PROKAR_LIPOPROTEIN"/>
    <property type="match status" value="1"/>
</dbReference>
<dbReference type="CDD" id="cd19994">
    <property type="entry name" value="PBP1_ChvE"/>
    <property type="match status" value="1"/>
</dbReference>
<reference evidence="4" key="1">
    <citation type="submission" date="2022-12" db="EMBL/GenBank/DDBJ databases">
        <title>Gycomyces niveus sp.nov., a novel actinomycete isolated from soil in Shouguang.</title>
        <authorList>
            <person name="Yang X."/>
        </authorList>
    </citation>
    <scope>NUCLEOTIDE SEQUENCE</scope>
    <source>
        <strain evidence="4">DSM 44724</strain>
    </source>
</reference>
<evidence type="ECO:0000313" key="5">
    <source>
        <dbReference type="EMBL" id="MDR7340217.1"/>
    </source>
</evidence>
<dbReference type="Gene3D" id="3.40.50.2300">
    <property type="match status" value="2"/>
</dbReference>
<keyword evidence="5" id="KW-0813">Transport</keyword>
<dbReference type="RefSeq" id="WP_270123273.1">
    <property type="nucleotide sequence ID" value="NZ_BAAAOM010000003.1"/>
</dbReference>
<accession>A0A9X3SXA7</accession>
<dbReference type="Proteomes" id="UP001145799">
    <property type="component" value="Unassembled WGS sequence"/>
</dbReference>
<dbReference type="EMBL" id="JAVDYD010000001">
    <property type="protein sequence ID" value="MDR7340217.1"/>
    <property type="molecule type" value="Genomic_DNA"/>
</dbReference>
<keyword evidence="7" id="KW-1185">Reference proteome</keyword>
<organism evidence="4 6">
    <name type="scientific">Glycomyces lechevalierae</name>
    <dbReference type="NCBI Taxonomy" id="256034"/>
    <lineage>
        <taxon>Bacteria</taxon>
        <taxon>Bacillati</taxon>
        <taxon>Actinomycetota</taxon>
        <taxon>Actinomycetes</taxon>
        <taxon>Glycomycetales</taxon>
        <taxon>Glycomycetaceae</taxon>
        <taxon>Glycomyces</taxon>
    </lineage>
</organism>
<evidence type="ECO:0000313" key="4">
    <source>
        <dbReference type="EMBL" id="MDA1386792.1"/>
    </source>
</evidence>
<dbReference type="AlphaFoldDB" id="A0A9X3SXA7"/>
<evidence type="ECO:0000313" key="7">
    <source>
        <dbReference type="Proteomes" id="UP001183604"/>
    </source>
</evidence>
<evidence type="ECO:0000256" key="1">
    <source>
        <dbReference type="ARBA" id="ARBA00004196"/>
    </source>
</evidence>
<feature type="domain" description="Periplasmic binding protein" evidence="3">
    <location>
        <begin position="37"/>
        <end position="313"/>
    </location>
</feature>
<dbReference type="InterPro" id="IPR025997">
    <property type="entry name" value="SBP_2_dom"/>
</dbReference>
<dbReference type="GO" id="GO:0030288">
    <property type="term" value="C:outer membrane-bounded periplasmic space"/>
    <property type="evidence" value="ECO:0007669"/>
    <property type="project" value="TreeGrafter"/>
</dbReference>
<comment type="subcellular location">
    <subcellularLocation>
        <location evidence="1">Cell envelope</location>
    </subcellularLocation>
</comment>
<comment type="caution">
    <text evidence="4">The sequence shown here is derived from an EMBL/GenBank/DDBJ whole genome shotgun (WGS) entry which is preliminary data.</text>
</comment>
<reference evidence="5 7" key="2">
    <citation type="submission" date="2023-07" db="EMBL/GenBank/DDBJ databases">
        <title>Sequencing the genomes of 1000 actinobacteria strains.</title>
        <authorList>
            <person name="Klenk H.-P."/>
        </authorList>
    </citation>
    <scope>NUCLEOTIDE SEQUENCE [LARGE SCALE GENOMIC DNA]</scope>
    <source>
        <strain evidence="5 7">DSM 44724</strain>
    </source>
</reference>
<evidence type="ECO:0000313" key="6">
    <source>
        <dbReference type="Proteomes" id="UP001145799"/>
    </source>
</evidence>
<dbReference type="GO" id="GO:0030246">
    <property type="term" value="F:carbohydrate binding"/>
    <property type="evidence" value="ECO:0007669"/>
    <property type="project" value="TreeGrafter"/>
</dbReference>
<dbReference type="InterPro" id="IPR028082">
    <property type="entry name" value="Peripla_BP_I"/>
</dbReference>
<protein>
    <submittedName>
        <fullName evidence="5">Multiple sugar transport system substrate-binding protein</fullName>
    </submittedName>
    <submittedName>
        <fullName evidence="4">Sugar ABC transporter substrate-binding protein</fullName>
    </submittedName>
</protein>